<evidence type="ECO:0000313" key="3">
    <source>
        <dbReference type="Proteomes" id="UP000245609"/>
    </source>
</evidence>
<dbReference type="Proteomes" id="UP000245609">
    <property type="component" value="Unassembled WGS sequence"/>
</dbReference>
<feature type="compositionally biased region" description="Low complexity" evidence="1">
    <location>
        <begin position="39"/>
        <end position="51"/>
    </location>
</feature>
<reference evidence="2 3" key="1">
    <citation type="journal article" date="2018" name="MBio">
        <title>Comparative Genomics Reveals the Core Gene Toolbox for the Fungus-Insect Symbiosis.</title>
        <authorList>
            <person name="Wang Y."/>
            <person name="Stata M."/>
            <person name="Wang W."/>
            <person name="Stajich J.E."/>
            <person name="White M.M."/>
            <person name="Moncalvo J.M."/>
        </authorList>
    </citation>
    <scope>NUCLEOTIDE SEQUENCE [LARGE SCALE GENOMIC DNA]</scope>
    <source>
        <strain evidence="2 3">SC-DP-2</strain>
    </source>
</reference>
<evidence type="ECO:0000313" key="2">
    <source>
        <dbReference type="EMBL" id="PVV04885.1"/>
    </source>
</evidence>
<feature type="compositionally biased region" description="Polar residues" evidence="1">
    <location>
        <begin position="1"/>
        <end position="17"/>
    </location>
</feature>
<evidence type="ECO:0000256" key="1">
    <source>
        <dbReference type="SAM" id="MobiDB-lite"/>
    </source>
</evidence>
<proteinExistence type="predicted"/>
<sequence length="117" mass="13056">MQQIAIASNKANPSQISENRRRSDSRPPINRDIQARKASISSRHNSSGSSKSQRRHSSFNPNNTSTKPNFAPLSYQEFSDDTLFFLDLDSSSLKPFSTLLKSFSAKRSLLSLAISFC</sequence>
<organism evidence="2 3">
    <name type="scientific">Smittium megazygosporum</name>
    <dbReference type="NCBI Taxonomy" id="133381"/>
    <lineage>
        <taxon>Eukaryota</taxon>
        <taxon>Fungi</taxon>
        <taxon>Fungi incertae sedis</taxon>
        <taxon>Zoopagomycota</taxon>
        <taxon>Kickxellomycotina</taxon>
        <taxon>Harpellomycetes</taxon>
        <taxon>Harpellales</taxon>
        <taxon>Legeriomycetaceae</taxon>
        <taxon>Smittium</taxon>
    </lineage>
</organism>
<feature type="compositionally biased region" description="Polar residues" evidence="1">
    <location>
        <begin position="59"/>
        <end position="68"/>
    </location>
</feature>
<protein>
    <submittedName>
        <fullName evidence="2">Uncharacterized protein</fullName>
    </submittedName>
</protein>
<comment type="caution">
    <text evidence="2">The sequence shown here is derived from an EMBL/GenBank/DDBJ whole genome shotgun (WGS) entry which is preliminary data.</text>
</comment>
<gene>
    <name evidence="2" type="ORF">BB560_000594</name>
</gene>
<dbReference type="AlphaFoldDB" id="A0A2T9ZJY8"/>
<accession>A0A2T9ZJY8</accession>
<feature type="region of interest" description="Disordered" evidence="1">
    <location>
        <begin position="1"/>
        <end position="72"/>
    </location>
</feature>
<dbReference type="EMBL" id="MBFS01000067">
    <property type="protein sequence ID" value="PVV04885.1"/>
    <property type="molecule type" value="Genomic_DNA"/>
</dbReference>
<name>A0A2T9ZJY8_9FUNG</name>
<keyword evidence="3" id="KW-1185">Reference proteome</keyword>